<feature type="domain" description="C2H2-type" evidence="8">
    <location>
        <begin position="486"/>
        <end position="514"/>
    </location>
</feature>
<evidence type="ECO:0000256" key="7">
    <source>
        <dbReference type="SAM" id="MobiDB-lite"/>
    </source>
</evidence>
<dbReference type="SMART" id="SM00355">
    <property type="entry name" value="ZnF_C2H2"/>
    <property type="match status" value="9"/>
</dbReference>
<dbReference type="SUPFAM" id="SSF57716">
    <property type="entry name" value="Glucocorticoid receptor-like (DNA-binding domain)"/>
    <property type="match status" value="1"/>
</dbReference>
<evidence type="ECO:0000313" key="10">
    <source>
        <dbReference type="EnsemblMetazoa" id="GAUT026794-PA"/>
    </source>
</evidence>
<dbReference type="PROSITE" id="PS51915">
    <property type="entry name" value="ZAD"/>
    <property type="match status" value="1"/>
</dbReference>
<evidence type="ECO:0008006" key="12">
    <source>
        <dbReference type="Google" id="ProtNLM"/>
    </source>
</evidence>
<dbReference type="Pfam" id="PF13894">
    <property type="entry name" value="zf-C2H2_4"/>
    <property type="match status" value="1"/>
</dbReference>
<dbReference type="Pfam" id="PF07776">
    <property type="entry name" value="zf-AD"/>
    <property type="match status" value="1"/>
</dbReference>
<keyword evidence="2" id="KW-0677">Repeat</keyword>
<keyword evidence="3 5" id="KW-0863">Zinc-finger</keyword>
<dbReference type="InterPro" id="IPR013087">
    <property type="entry name" value="Znf_C2H2_type"/>
</dbReference>
<proteinExistence type="predicted"/>
<evidence type="ECO:0000256" key="2">
    <source>
        <dbReference type="ARBA" id="ARBA00022737"/>
    </source>
</evidence>
<feature type="domain" description="C2H2-type" evidence="8">
    <location>
        <begin position="570"/>
        <end position="597"/>
    </location>
</feature>
<dbReference type="Proteomes" id="UP000078200">
    <property type="component" value="Unassembled WGS sequence"/>
</dbReference>
<dbReference type="PROSITE" id="PS00202">
    <property type="entry name" value="RUBREDOXIN"/>
    <property type="match status" value="1"/>
</dbReference>
<dbReference type="GO" id="GO:0000977">
    <property type="term" value="F:RNA polymerase II transcription regulatory region sequence-specific DNA binding"/>
    <property type="evidence" value="ECO:0007669"/>
    <property type="project" value="TreeGrafter"/>
</dbReference>
<dbReference type="AlphaFoldDB" id="A0A1A9V5N4"/>
<dbReference type="PROSITE" id="PS00028">
    <property type="entry name" value="ZINC_FINGER_C2H2_1"/>
    <property type="match status" value="8"/>
</dbReference>
<evidence type="ECO:0000313" key="11">
    <source>
        <dbReference type="Proteomes" id="UP000078200"/>
    </source>
</evidence>
<feature type="domain" description="C2H2-type" evidence="8">
    <location>
        <begin position="348"/>
        <end position="375"/>
    </location>
</feature>
<sequence length="660" mass="76380">MQTDEISHRKKSENVKWHLWCRLCASNDLRNGNINIFQKVKDKENMTLNEAIYKYFNVNITPEDPLPKVLCCYCFDLISAVIDFNERIFKVQKLLSTFNSNFSQPFRLQLIPEDEIHDFWKLRSTNITMKENSGNRKLSVKFKDVITEESKSKVTKNLREKIRYKEGKIKEFNNSFSNMQKFSKNDKDISQNRRKKKKTAVKNNEIVLENNSPNKKSVLIEEFKNKMEMEELIDTIGNAFNEKAGNDPQPSPKQENNKTNRNEIKQFGEKGSNETKESINTVVVNMAKDNNNDLLQEKSKALRKSYTRVQDFELDITCKKCGDQYKSFFPYRQHLKSAHAETWSGSKWTCPDCDATLLSGAGLARHVRFHNNSHHETIYKSSQSLGDIKMKIPCKTCDIQFKSFFPYRQHLKAAHNLGKIHDEWTCPFCGRIVFYISTFRSHLLTHMPRGANKSHICSICAKGFRTKNGLQEHLLSHTPMEKSHELLCPECDKCFPSRTSLNDHIKYVHKIDDQHLQGGSGVSFTTTSFSKNDMFIYNESAPFDSELCKTNFRNSGQHKAHREAHDFQKFTCTLCGLQLSALNLLNRHLATHNDTKYQCDHCERSFGYITALKVHMLSHAGTNRYSCNFCYRTFPTSLSRNLHGSKMHPQAVIKDSDGCQ</sequence>
<evidence type="ECO:0000256" key="6">
    <source>
        <dbReference type="PROSITE-ProRule" id="PRU01263"/>
    </source>
</evidence>
<feature type="binding site" evidence="6">
    <location>
        <position position="21"/>
    </location>
    <ligand>
        <name>Zn(2+)</name>
        <dbReference type="ChEBI" id="CHEBI:29105"/>
    </ligand>
</feature>
<evidence type="ECO:0000256" key="4">
    <source>
        <dbReference type="ARBA" id="ARBA00022833"/>
    </source>
</evidence>
<feature type="binding site" evidence="6">
    <location>
        <position position="71"/>
    </location>
    <ligand>
        <name>Zn(2+)</name>
        <dbReference type="ChEBI" id="CHEBI:29105"/>
    </ligand>
</feature>
<dbReference type="PANTHER" id="PTHR24379:SF127">
    <property type="entry name" value="BLOODY FINGERS-RELATED"/>
    <property type="match status" value="1"/>
</dbReference>
<feature type="domain" description="ZAD" evidence="9">
    <location>
        <begin position="19"/>
        <end position="98"/>
    </location>
</feature>
<dbReference type="Pfam" id="PF05605">
    <property type="entry name" value="zf-Di19"/>
    <property type="match status" value="1"/>
</dbReference>
<dbReference type="InterPro" id="IPR036236">
    <property type="entry name" value="Znf_C2H2_sf"/>
</dbReference>
<feature type="binding site" evidence="6">
    <location>
        <position position="74"/>
    </location>
    <ligand>
        <name>Zn(2+)</name>
        <dbReference type="ChEBI" id="CHEBI:29105"/>
    </ligand>
</feature>
<dbReference type="Pfam" id="PF00096">
    <property type="entry name" value="zf-C2H2"/>
    <property type="match status" value="1"/>
</dbReference>
<evidence type="ECO:0000256" key="1">
    <source>
        <dbReference type="ARBA" id="ARBA00022723"/>
    </source>
</evidence>
<feature type="region of interest" description="Disordered" evidence="7">
    <location>
        <begin position="180"/>
        <end position="199"/>
    </location>
</feature>
<dbReference type="SUPFAM" id="SSF57667">
    <property type="entry name" value="beta-beta-alpha zinc fingers"/>
    <property type="match status" value="2"/>
</dbReference>
<dbReference type="STRING" id="7395.A0A1A9V5N4"/>
<dbReference type="VEuPathDB" id="VectorBase:GAUT026794"/>
<feature type="binding site" evidence="6">
    <location>
        <position position="24"/>
    </location>
    <ligand>
        <name>Zn(2+)</name>
        <dbReference type="ChEBI" id="CHEBI:29105"/>
    </ligand>
</feature>
<dbReference type="InterPro" id="IPR012934">
    <property type="entry name" value="Znf_AD"/>
</dbReference>
<dbReference type="Gene3D" id="3.40.1800.20">
    <property type="match status" value="1"/>
</dbReference>
<name>A0A1A9V5N4_GLOAU</name>
<dbReference type="GO" id="GO:0008270">
    <property type="term" value="F:zinc ion binding"/>
    <property type="evidence" value="ECO:0007669"/>
    <property type="project" value="UniProtKB-UniRule"/>
</dbReference>
<evidence type="ECO:0000256" key="3">
    <source>
        <dbReference type="ARBA" id="ARBA00022771"/>
    </source>
</evidence>
<evidence type="ECO:0000259" key="8">
    <source>
        <dbReference type="PROSITE" id="PS50157"/>
    </source>
</evidence>
<keyword evidence="11" id="KW-1185">Reference proteome</keyword>
<feature type="domain" description="C2H2-type" evidence="8">
    <location>
        <begin position="597"/>
        <end position="624"/>
    </location>
</feature>
<dbReference type="InterPro" id="IPR008598">
    <property type="entry name" value="Di19_Zn-bd"/>
</dbReference>
<feature type="region of interest" description="Disordered" evidence="7">
    <location>
        <begin position="240"/>
        <end position="259"/>
    </location>
</feature>
<feature type="domain" description="C2H2-type" evidence="8">
    <location>
        <begin position="455"/>
        <end position="482"/>
    </location>
</feature>
<organism evidence="10 11">
    <name type="scientific">Glossina austeni</name>
    <name type="common">Savannah tsetse fly</name>
    <dbReference type="NCBI Taxonomy" id="7395"/>
    <lineage>
        <taxon>Eukaryota</taxon>
        <taxon>Metazoa</taxon>
        <taxon>Ecdysozoa</taxon>
        <taxon>Arthropoda</taxon>
        <taxon>Hexapoda</taxon>
        <taxon>Insecta</taxon>
        <taxon>Pterygota</taxon>
        <taxon>Neoptera</taxon>
        <taxon>Endopterygota</taxon>
        <taxon>Diptera</taxon>
        <taxon>Brachycera</taxon>
        <taxon>Muscomorpha</taxon>
        <taxon>Hippoboscoidea</taxon>
        <taxon>Glossinidae</taxon>
        <taxon>Glossina</taxon>
    </lineage>
</organism>
<dbReference type="InterPro" id="IPR018527">
    <property type="entry name" value="Rubredoxin_Fe_BS"/>
</dbReference>
<keyword evidence="1 6" id="KW-0479">Metal-binding</keyword>
<dbReference type="EnsemblMetazoa" id="GAUT026794-RA">
    <property type="protein sequence ID" value="GAUT026794-PA"/>
    <property type="gene ID" value="GAUT026794"/>
</dbReference>
<accession>A0A1A9V5N4</accession>
<dbReference type="PANTHER" id="PTHR24379">
    <property type="entry name" value="KRAB AND ZINC FINGER DOMAIN-CONTAINING"/>
    <property type="match status" value="1"/>
</dbReference>
<dbReference type="PROSITE" id="PS50157">
    <property type="entry name" value="ZINC_FINGER_C2H2_2"/>
    <property type="match status" value="5"/>
</dbReference>
<dbReference type="Gene3D" id="3.30.160.60">
    <property type="entry name" value="Classic Zinc Finger"/>
    <property type="match status" value="4"/>
</dbReference>
<evidence type="ECO:0000259" key="9">
    <source>
        <dbReference type="PROSITE" id="PS51915"/>
    </source>
</evidence>
<dbReference type="GO" id="GO:0005634">
    <property type="term" value="C:nucleus"/>
    <property type="evidence" value="ECO:0007669"/>
    <property type="project" value="InterPro"/>
</dbReference>
<protein>
    <recommendedName>
        <fullName evidence="12">Protein krueppel</fullName>
    </recommendedName>
</protein>
<evidence type="ECO:0000256" key="5">
    <source>
        <dbReference type="PROSITE-ProRule" id="PRU00042"/>
    </source>
</evidence>
<reference evidence="10" key="1">
    <citation type="submission" date="2020-05" db="UniProtKB">
        <authorList>
            <consortium name="EnsemblMetazoa"/>
        </authorList>
    </citation>
    <scope>IDENTIFICATION</scope>
    <source>
        <strain evidence="10">TTRI</strain>
    </source>
</reference>
<keyword evidence="4 6" id="KW-0862">Zinc</keyword>
<dbReference type="GO" id="GO:0000981">
    <property type="term" value="F:DNA-binding transcription factor activity, RNA polymerase II-specific"/>
    <property type="evidence" value="ECO:0007669"/>
    <property type="project" value="TreeGrafter"/>
</dbReference>